<evidence type="ECO:0000256" key="9">
    <source>
        <dbReference type="ARBA" id="ARBA00047937"/>
    </source>
</evidence>
<dbReference type="InterPro" id="IPR015944">
    <property type="entry name" value="Gly-tRNA-synth_bsu"/>
</dbReference>
<keyword evidence="8 10" id="KW-0030">Aminoacyl-tRNA synthetase</keyword>
<dbReference type="InterPro" id="IPR008909">
    <property type="entry name" value="DALR_anticod-bd"/>
</dbReference>
<sequence length="698" mass="78590">MSNHRTFLLEIGLEEMPARFITDAMNQLKDKMASWLNDNRLSYSSVEAFSTPRRLAVLVHELSEKQEDRSEEAKGPSKKIALDGEGNWSKAAQGFARGQKSQVDDLYFKDVKGEEYVFVTRFIPGKAAIQLLGELETLITGLTFPKNMRWGSSTLRYVRPVKWLTAMFGDEIVNLNAAGIQSSNVTFGHRFLGDRTVIVTASDYRMSLMKEHVLADAGERKEAIRKQIAQLSSSEGWHVPVDEELLEEVNNLVEYPTVLYGTFDESFLRVPDDVLITSMKEHQRYFPVKDEAGSLLPYFVTVRNGDHRHLENVQKGNEKVLRARLADSEFFFNEDLKLNIEDAVKKLENVVYHEELGSIGDKVRRIKSLALVLANRLDLSEEERSAIDRAARLSKFDLVTHMVGEFPELEGRMGEVYAGHAGESAEVATAIREHYLPRHAKDDLPTSAVSAVISIADKLDTVVTSFGIGQIPTGSQDPHGLRRLTAGVVTVLLDQKWDVKLPELFDDALAAAEQWGILKRDREDVRDDLLSFAKLRVKTLLQEHGVRYDMIEAVLSADLARVDTLIEKGVFLTVEADKNPDFKGVVEAFSRVTNIASKADQDHKGPDTDLFEKEEERVLFEKTNEVRDQVESARSKGDPAGEFNSLKQLVPAIHAYFDNIMVMSENEAVKKNRLSQMKKASELILSFADFQAVVFHSE</sequence>
<comment type="subunit">
    <text evidence="10">Tetramer of two alpha and two beta subunits.</text>
</comment>
<evidence type="ECO:0000256" key="10">
    <source>
        <dbReference type="HAMAP-Rule" id="MF_00255"/>
    </source>
</evidence>
<dbReference type="EC" id="6.1.1.14" evidence="10"/>
<accession>A0A2W0HCS0</accession>
<dbReference type="HAMAP" id="MF_00255">
    <property type="entry name" value="Gly_tRNA_synth_beta"/>
    <property type="match status" value="1"/>
</dbReference>
<comment type="similarity">
    <text evidence="2 10">Belongs to the class-II aminoacyl-tRNA synthetase family.</text>
</comment>
<dbReference type="AlphaFoldDB" id="A0A2W0HCS0"/>
<dbReference type="SUPFAM" id="SSF109604">
    <property type="entry name" value="HD-domain/PDEase-like"/>
    <property type="match status" value="1"/>
</dbReference>
<dbReference type="InterPro" id="IPR006194">
    <property type="entry name" value="Gly-tRNA-synth_heterodimer"/>
</dbReference>
<evidence type="ECO:0000256" key="5">
    <source>
        <dbReference type="ARBA" id="ARBA00022741"/>
    </source>
</evidence>
<dbReference type="PROSITE" id="PS50861">
    <property type="entry name" value="AA_TRNA_LIGASE_II_GLYAB"/>
    <property type="match status" value="1"/>
</dbReference>
<dbReference type="Pfam" id="PF02092">
    <property type="entry name" value="tRNA_synt_2f"/>
    <property type="match status" value="1"/>
</dbReference>
<dbReference type="PANTHER" id="PTHR30075:SF2">
    <property type="entry name" value="GLYCINE--TRNA LIGASE, CHLOROPLASTIC_MITOCHONDRIAL 2"/>
    <property type="match status" value="1"/>
</dbReference>
<evidence type="ECO:0000256" key="3">
    <source>
        <dbReference type="ARBA" id="ARBA00022490"/>
    </source>
</evidence>
<dbReference type="PRINTS" id="PR01045">
    <property type="entry name" value="TRNASYNTHGB"/>
</dbReference>
<dbReference type="GO" id="GO:0005829">
    <property type="term" value="C:cytosol"/>
    <property type="evidence" value="ECO:0007669"/>
    <property type="project" value="TreeGrafter"/>
</dbReference>
<evidence type="ECO:0000256" key="7">
    <source>
        <dbReference type="ARBA" id="ARBA00022917"/>
    </source>
</evidence>
<comment type="catalytic activity">
    <reaction evidence="9 10">
        <text>tRNA(Gly) + glycine + ATP = glycyl-tRNA(Gly) + AMP + diphosphate</text>
        <dbReference type="Rhea" id="RHEA:16013"/>
        <dbReference type="Rhea" id="RHEA-COMP:9664"/>
        <dbReference type="Rhea" id="RHEA-COMP:9683"/>
        <dbReference type="ChEBI" id="CHEBI:30616"/>
        <dbReference type="ChEBI" id="CHEBI:33019"/>
        <dbReference type="ChEBI" id="CHEBI:57305"/>
        <dbReference type="ChEBI" id="CHEBI:78442"/>
        <dbReference type="ChEBI" id="CHEBI:78522"/>
        <dbReference type="ChEBI" id="CHEBI:456215"/>
        <dbReference type="EC" id="6.1.1.14"/>
    </reaction>
</comment>
<dbReference type="GO" id="GO:0004820">
    <property type="term" value="F:glycine-tRNA ligase activity"/>
    <property type="evidence" value="ECO:0007669"/>
    <property type="project" value="UniProtKB-UniRule"/>
</dbReference>
<evidence type="ECO:0000256" key="6">
    <source>
        <dbReference type="ARBA" id="ARBA00022840"/>
    </source>
</evidence>
<dbReference type="GO" id="GO:0004814">
    <property type="term" value="F:arginine-tRNA ligase activity"/>
    <property type="evidence" value="ECO:0007669"/>
    <property type="project" value="InterPro"/>
</dbReference>
<evidence type="ECO:0000259" key="11">
    <source>
        <dbReference type="Pfam" id="PF05746"/>
    </source>
</evidence>
<dbReference type="RefSeq" id="WP_110518740.1">
    <property type="nucleotide sequence ID" value="NZ_PDOF01000001.1"/>
</dbReference>
<dbReference type="GO" id="GO:0006420">
    <property type="term" value="P:arginyl-tRNA aminoacylation"/>
    <property type="evidence" value="ECO:0007669"/>
    <property type="project" value="InterPro"/>
</dbReference>
<dbReference type="EMBL" id="PDOF01000001">
    <property type="protein sequence ID" value="PYZ98676.1"/>
    <property type="molecule type" value="Genomic_DNA"/>
</dbReference>
<dbReference type="PANTHER" id="PTHR30075">
    <property type="entry name" value="GLYCYL-TRNA SYNTHETASE"/>
    <property type="match status" value="1"/>
</dbReference>
<comment type="caution">
    <text evidence="12">The sequence shown here is derived from an EMBL/GenBank/DDBJ whole genome shotgun (WGS) entry which is preliminary data.</text>
</comment>
<dbReference type="NCBIfam" id="TIGR00211">
    <property type="entry name" value="glyS"/>
    <property type="match status" value="1"/>
</dbReference>
<dbReference type="Gene3D" id="1.10.730.10">
    <property type="entry name" value="Isoleucyl-tRNA Synthetase, Domain 1"/>
    <property type="match status" value="1"/>
</dbReference>
<keyword evidence="4 10" id="KW-0436">Ligase</keyword>
<keyword evidence="7 10" id="KW-0648">Protein biosynthesis</keyword>
<evidence type="ECO:0000313" key="13">
    <source>
        <dbReference type="Proteomes" id="UP000248066"/>
    </source>
</evidence>
<feature type="domain" description="DALR anticodon binding" evidence="11">
    <location>
        <begin position="587"/>
        <end position="682"/>
    </location>
</feature>
<keyword evidence="5 10" id="KW-0547">Nucleotide-binding</keyword>
<evidence type="ECO:0000256" key="1">
    <source>
        <dbReference type="ARBA" id="ARBA00004496"/>
    </source>
</evidence>
<dbReference type="OrthoDB" id="9775440at2"/>
<reference evidence="12 13" key="1">
    <citation type="submission" date="2017-10" db="EMBL/GenBank/DDBJ databases">
        <title>Bacillus sp. nov., a halophilic bacterium isolated from a Yangshapao Lake.</title>
        <authorList>
            <person name="Wang H."/>
        </authorList>
    </citation>
    <scope>NUCLEOTIDE SEQUENCE [LARGE SCALE GENOMIC DNA]</scope>
    <source>
        <strain evidence="12 13">YSP-3</strain>
    </source>
</reference>
<name>A0A2W0HCS0_9BACI</name>
<gene>
    <name evidence="10" type="primary">glyS</name>
    <name evidence="12" type="ORF">CR205_08890</name>
</gene>
<keyword evidence="3 10" id="KW-0963">Cytoplasm</keyword>
<protein>
    <recommendedName>
        <fullName evidence="10">Glycine--tRNA ligase beta subunit</fullName>
        <ecNumber evidence="10">6.1.1.14</ecNumber>
    </recommendedName>
    <alternativeName>
        <fullName evidence="10">Glycyl-tRNA synthetase beta subunit</fullName>
        <shortName evidence="10">GlyRS</shortName>
    </alternativeName>
</protein>
<comment type="subcellular location">
    <subcellularLocation>
        <location evidence="1 10">Cytoplasm</location>
    </subcellularLocation>
</comment>
<evidence type="ECO:0000256" key="4">
    <source>
        <dbReference type="ARBA" id="ARBA00022598"/>
    </source>
</evidence>
<dbReference type="GO" id="GO:0006426">
    <property type="term" value="P:glycyl-tRNA aminoacylation"/>
    <property type="evidence" value="ECO:0007669"/>
    <property type="project" value="UniProtKB-UniRule"/>
</dbReference>
<dbReference type="Proteomes" id="UP000248066">
    <property type="component" value="Unassembled WGS sequence"/>
</dbReference>
<evidence type="ECO:0000256" key="8">
    <source>
        <dbReference type="ARBA" id="ARBA00023146"/>
    </source>
</evidence>
<dbReference type="Pfam" id="PF05746">
    <property type="entry name" value="DALR_1"/>
    <property type="match status" value="1"/>
</dbReference>
<proteinExistence type="inferred from homology"/>
<organism evidence="12 13">
    <name type="scientific">Alteribacter lacisalsi</name>
    <dbReference type="NCBI Taxonomy" id="2045244"/>
    <lineage>
        <taxon>Bacteria</taxon>
        <taxon>Bacillati</taxon>
        <taxon>Bacillota</taxon>
        <taxon>Bacilli</taxon>
        <taxon>Bacillales</taxon>
        <taxon>Bacillaceae</taxon>
        <taxon>Alteribacter</taxon>
    </lineage>
</organism>
<evidence type="ECO:0000256" key="2">
    <source>
        <dbReference type="ARBA" id="ARBA00008226"/>
    </source>
</evidence>
<dbReference type="GO" id="GO:0005524">
    <property type="term" value="F:ATP binding"/>
    <property type="evidence" value="ECO:0007669"/>
    <property type="project" value="UniProtKB-UniRule"/>
</dbReference>
<keyword evidence="13" id="KW-1185">Reference proteome</keyword>
<evidence type="ECO:0000313" key="12">
    <source>
        <dbReference type="EMBL" id="PYZ98676.1"/>
    </source>
</evidence>
<keyword evidence="6 10" id="KW-0067">ATP-binding</keyword>